<reference evidence="2" key="1">
    <citation type="journal article" date="2019" name="Int. J. Syst. Evol. Microbiol.">
        <title>The Global Catalogue of Microorganisms (GCM) 10K type strain sequencing project: providing services to taxonomists for standard genome sequencing and annotation.</title>
        <authorList>
            <consortium name="The Broad Institute Genomics Platform"/>
            <consortium name="The Broad Institute Genome Sequencing Center for Infectious Disease"/>
            <person name="Wu L."/>
            <person name="Ma J."/>
        </authorList>
    </citation>
    <scope>NUCLEOTIDE SEQUENCE [LARGE SCALE GENOMIC DNA]</scope>
    <source>
        <strain evidence="2">CGMCC 1.12990</strain>
    </source>
</reference>
<dbReference type="RefSeq" id="WP_188556565.1">
    <property type="nucleotide sequence ID" value="NZ_BMGS01000002.1"/>
</dbReference>
<protein>
    <submittedName>
        <fullName evidence="1">Uncharacterized protein</fullName>
    </submittedName>
</protein>
<organism evidence="1 2">
    <name type="scientific">Hymenobacter glacieicola</name>
    <dbReference type="NCBI Taxonomy" id="1562124"/>
    <lineage>
        <taxon>Bacteria</taxon>
        <taxon>Pseudomonadati</taxon>
        <taxon>Bacteroidota</taxon>
        <taxon>Cytophagia</taxon>
        <taxon>Cytophagales</taxon>
        <taxon>Hymenobacteraceae</taxon>
        <taxon>Hymenobacter</taxon>
    </lineage>
</organism>
<accession>A0ABQ1WMA0</accession>
<evidence type="ECO:0000313" key="2">
    <source>
        <dbReference type="Proteomes" id="UP000601361"/>
    </source>
</evidence>
<comment type="caution">
    <text evidence="1">The sequence shown here is derived from an EMBL/GenBank/DDBJ whole genome shotgun (WGS) entry which is preliminary data.</text>
</comment>
<evidence type="ECO:0000313" key="1">
    <source>
        <dbReference type="EMBL" id="GGG34277.1"/>
    </source>
</evidence>
<dbReference type="Proteomes" id="UP000601361">
    <property type="component" value="Unassembled WGS sequence"/>
</dbReference>
<sequence>MPLKIRSELGRKLTATEVDDNFKYLESLAQANTAKRQIRIVFNPPGAGNAGVEHTQYFDAQIAGTYASLQVSGPITNLKITEVASAGVIFNGPPSSWTATTFSAALNTSYTFTLQVSDVTQGGSAIFNQ</sequence>
<keyword evidence="2" id="KW-1185">Reference proteome</keyword>
<proteinExistence type="predicted"/>
<dbReference type="EMBL" id="BMGS01000002">
    <property type="protein sequence ID" value="GGG34277.1"/>
    <property type="molecule type" value="Genomic_DNA"/>
</dbReference>
<name>A0ABQ1WMA0_9BACT</name>
<gene>
    <name evidence="1" type="ORF">GCM10011378_08370</name>
</gene>